<dbReference type="GO" id="GO:0005759">
    <property type="term" value="C:mitochondrial matrix"/>
    <property type="evidence" value="ECO:0007669"/>
    <property type="project" value="UniProtKB-SubCell"/>
</dbReference>
<dbReference type="Pfam" id="PF00406">
    <property type="entry name" value="ADK"/>
    <property type="match status" value="2"/>
</dbReference>
<dbReference type="GO" id="GO:0046899">
    <property type="term" value="F:nucleoside triphosphate adenylate kinase activity"/>
    <property type="evidence" value="ECO:0007669"/>
    <property type="project" value="UniProtKB-UniRule"/>
</dbReference>
<dbReference type="GO" id="GO:0004017">
    <property type="term" value="F:AMP kinase activity"/>
    <property type="evidence" value="ECO:0007669"/>
    <property type="project" value="InterPro"/>
</dbReference>
<dbReference type="HAMAP" id="MF_00235">
    <property type="entry name" value="Adenylate_kinase_Adk"/>
    <property type="match status" value="1"/>
</dbReference>
<feature type="binding site" evidence="5">
    <location>
        <position position="245"/>
    </location>
    <ligand>
        <name>GTP</name>
        <dbReference type="ChEBI" id="CHEBI:37565"/>
    </ligand>
</feature>
<comment type="subcellular location">
    <subcellularLocation>
        <location evidence="5">Mitochondrion matrix</location>
    </subcellularLocation>
</comment>
<dbReference type="GO" id="GO:0046039">
    <property type="term" value="P:GTP metabolic process"/>
    <property type="evidence" value="ECO:0007669"/>
    <property type="project" value="UniProtKB-UniRule"/>
</dbReference>
<reference evidence="7 8" key="1">
    <citation type="journal article" date="2018" name="BMC Genomics">
        <title>Comparative genome analyses reveal sequence features reflecting distinct modes of host-adaptation between dicot and monocot powdery mildew.</title>
        <authorList>
            <person name="Wu Y."/>
            <person name="Ma X."/>
            <person name="Pan Z."/>
            <person name="Kale S.D."/>
            <person name="Song Y."/>
            <person name="King H."/>
            <person name="Zhang Q."/>
            <person name="Presley C."/>
            <person name="Deng X."/>
            <person name="Wei C.I."/>
            <person name="Xiao S."/>
        </authorList>
    </citation>
    <scope>NUCLEOTIDE SEQUENCE [LARGE SCALE GENOMIC DNA]</scope>
    <source>
        <strain evidence="7">UCSC1</strain>
    </source>
</reference>
<dbReference type="PROSITE" id="PS00113">
    <property type="entry name" value="ADENYLATE_KINASE"/>
    <property type="match status" value="1"/>
</dbReference>
<evidence type="ECO:0000313" key="8">
    <source>
        <dbReference type="Proteomes" id="UP000285405"/>
    </source>
</evidence>
<keyword evidence="5" id="KW-0342">GTP-binding</keyword>
<comment type="function">
    <text evidence="5">Involved in maintaining the homeostasis of cellular nucleotides by catalyzing the interconversion of nucleoside phosphates. Has GTP:AMP phosphotransferase and ITP:AMP phosphotransferase activities.</text>
</comment>
<evidence type="ECO:0000256" key="2">
    <source>
        <dbReference type="ARBA" id="ARBA00022741"/>
    </source>
</evidence>
<dbReference type="GO" id="GO:0046041">
    <property type="term" value="P:ITP metabolic process"/>
    <property type="evidence" value="ECO:0007669"/>
    <property type="project" value="UniProtKB-UniRule"/>
</dbReference>
<sequence>MRLRKTARIIFIGAPGVGKGTQAARLLKRFPQLSSISSGDLLRHNVKNQTTLGKKVASTLASGQMVPDSLILGLIHHEFQMRGWLLPPGNTIPDTFSSTSLFSDDKPSSGSLSTSESLHLYQKSEDPATSFILDGFPRTVSQAQKLDELTAINFVVLLKTSVAKILERIEGRWVHAPSGRTYNTTFKRPQIDGIDDVTGERLTKRSDDDTEIWKNRLEQFEKTSKPLINYYAQKNLLWEVEGESSDEISPKIHSEVLKRFGGIDEKEILS</sequence>
<dbReference type="InterPro" id="IPR033690">
    <property type="entry name" value="Adenylat_kinase_CS"/>
</dbReference>
<feature type="binding site" evidence="5">
    <location>
        <position position="142"/>
    </location>
    <ligand>
        <name>AMP</name>
        <dbReference type="ChEBI" id="CHEBI:456215"/>
    </ligand>
</feature>
<dbReference type="Proteomes" id="UP000285405">
    <property type="component" value="Unassembled WGS sequence"/>
</dbReference>
<feature type="binding site" evidence="5">
    <location>
        <position position="172"/>
    </location>
    <ligand>
        <name>GTP</name>
        <dbReference type="ChEBI" id="CHEBI:37565"/>
    </ligand>
</feature>
<dbReference type="SUPFAM" id="SSF52540">
    <property type="entry name" value="P-loop containing nucleoside triphosphate hydrolases"/>
    <property type="match status" value="1"/>
</dbReference>
<evidence type="ECO:0000256" key="5">
    <source>
        <dbReference type="HAMAP-Rule" id="MF_03169"/>
    </source>
</evidence>
<feature type="binding site" evidence="5">
    <location>
        <position position="38"/>
    </location>
    <ligand>
        <name>AMP</name>
        <dbReference type="ChEBI" id="CHEBI:456215"/>
    </ligand>
</feature>
<feature type="region of interest" description="LID" evidence="5">
    <location>
        <begin position="171"/>
        <end position="208"/>
    </location>
</feature>
<dbReference type="HAMAP" id="MF_03169">
    <property type="entry name" value="Adenylate_kinase_AK3"/>
    <property type="match status" value="1"/>
</dbReference>
<dbReference type="Gene3D" id="3.40.50.300">
    <property type="entry name" value="P-loop containing nucleotide triphosphate hydrolases"/>
    <property type="match status" value="1"/>
</dbReference>
<feature type="binding site" evidence="5">
    <location>
        <position position="205"/>
    </location>
    <ligand>
        <name>AMP</name>
        <dbReference type="ChEBI" id="CHEBI:456215"/>
    </ligand>
</feature>
<evidence type="ECO:0000256" key="1">
    <source>
        <dbReference type="ARBA" id="ARBA00022679"/>
    </source>
</evidence>
<dbReference type="GO" id="GO:0006172">
    <property type="term" value="P:ADP biosynthetic process"/>
    <property type="evidence" value="ECO:0007669"/>
    <property type="project" value="UniProtKB-UniRule"/>
</dbReference>
<keyword evidence="2 5" id="KW-0547">Nucleotide-binding</keyword>
<dbReference type="PRINTS" id="PR00094">
    <property type="entry name" value="ADENYLTKNASE"/>
</dbReference>
<dbReference type="GO" id="GO:0046033">
    <property type="term" value="P:AMP metabolic process"/>
    <property type="evidence" value="ECO:0007669"/>
    <property type="project" value="UniProtKB-UniRule"/>
</dbReference>
<dbReference type="GO" id="GO:0005524">
    <property type="term" value="F:ATP binding"/>
    <property type="evidence" value="ECO:0007669"/>
    <property type="project" value="InterPro"/>
</dbReference>
<comment type="similarity">
    <text evidence="5">Belongs to the adenylate kinase family. AK3 subfamily.</text>
</comment>
<dbReference type="AlphaFoldDB" id="A0A420I179"/>
<name>A0A420I179_9PEZI</name>
<keyword evidence="3 5" id="KW-0418">Kinase</keyword>
<dbReference type="InterPro" id="IPR028586">
    <property type="entry name" value="AK3/Ak4_mitochondrial"/>
</dbReference>
<comment type="catalytic activity">
    <reaction evidence="5">
        <text>a ribonucleoside 5'-triphosphate + AMP = a ribonucleoside 5'-diphosphate + ADP</text>
        <dbReference type="Rhea" id="RHEA:13749"/>
        <dbReference type="ChEBI" id="CHEBI:57930"/>
        <dbReference type="ChEBI" id="CHEBI:61557"/>
        <dbReference type="ChEBI" id="CHEBI:456215"/>
        <dbReference type="ChEBI" id="CHEBI:456216"/>
        <dbReference type="EC" id="2.7.4.10"/>
    </reaction>
</comment>
<dbReference type="InterPro" id="IPR000850">
    <property type="entry name" value="Adenylat/UMP-CMP_kin"/>
</dbReference>
<dbReference type="OrthoDB" id="439792at2759"/>
<evidence type="ECO:0000259" key="6">
    <source>
        <dbReference type="Pfam" id="PF05191"/>
    </source>
</evidence>
<dbReference type="EC" id="2.7.4.10" evidence="5"/>
<organism evidence="7 8">
    <name type="scientific">Golovinomyces cichoracearum</name>
    <dbReference type="NCBI Taxonomy" id="62708"/>
    <lineage>
        <taxon>Eukaryota</taxon>
        <taxon>Fungi</taxon>
        <taxon>Dikarya</taxon>
        <taxon>Ascomycota</taxon>
        <taxon>Pezizomycotina</taxon>
        <taxon>Leotiomycetes</taxon>
        <taxon>Erysiphales</taxon>
        <taxon>Erysiphaceae</taxon>
        <taxon>Golovinomyces</taxon>
    </lineage>
</organism>
<dbReference type="EMBL" id="MCBR01013929">
    <property type="protein sequence ID" value="RKF63430.1"/>
    <property type="molecule type" value="Genomic_DNA"/>
</dbReference>
<accession>A0A420I179</accession>
<protein>
    <recommendedName>
        <fullName evidence="5">GTP:AMP phosphotransferase, mitochondrial</fullName>
        <ecNumber evidence="5">2.7.4.10</ecNumber>
    </recommendedName>
    <alternativeName>
        <fullName evidence="5">Adenylate kinase 3</fullName>
        <shortName evidence="5">AK 3</shortName>
    </alternativeName>
</protein>
<comment type="caution">
    <text evidence="5">Lacks conserved residue(s) required for the propagation of feature annotation.</text>
</comment>
<dbReference type="SUPFAM" id="SSF57774">
    <property type="entry name" value="Microbial and mitochondrial ADK, insert 'zinc finger' domain"/>
    <property type="match status" value="1"/>
</dbReference>
<feature type="domain" description="Adenylate kinase active site lid" evidence="6">
    <location>
        <begin position="172"/>
        <end position="207"/>
    </location>
</feature>
<dbReference type="PANTHER" id="PTHR23359">
    <property type="entry name" value="NUCLEOTIDE KINASE"/>
    <property type="match status" value="1"/>
</dbReference>
<dbReference type="Pfam" id="PF05191">
    <property type="entry name" value="ADK_lid"/>
    <property type="match status" value="1"/>
</dbReference>
<feature type="binding site" evidence="5">
    <location>
        <begin position="16"/>
        <end position="21"/>
    </location>
    <ligand>
        <name>GTP</name>
        <dbReference type="ChEBI" id="CHEBI:37565"/>
    </ligand>
</feature>
<comment type="subunit">
    <text evidence="5">Monomer.</text>
</comment>
<dbReference type="InterPro" id="IPR027417">
    <property type="entry name" value="P-loop_NTPase"/>
</dbReference>
<proteinExistence type="inferred from homology"/>
<evidence type="ECO:0000313" key="7">
    <source>
        <dbReference type="EMBL" id="RKF63430.1"/>
    </source>
</evidence>
<comment type="caution">
    <text evidence="7">The sequence shown here is derived from an EMBL/GenBank/DDBJ whole genome shotgun (WGS) entry which is preliminary data.</text>
</comment>
<keyword evidence="1 5" id="KW-0808">Transferase</keyword>
<feature type="region of interest" description="NMPbind" evidence="5">
    <location>
        <begin position="37"/>
        <end position="66"/>
    </location>
</feature>
<feature type="binding site" evidence="5">
    <location>
        <begin position="135"/>
        <end position="138"/>
    </location>
    <ligand>
        <name>AMP</name>
        <dbReference type="ChEBI" id="CHEBI:456215"/>
    </ligand>
</feature>
<dbReference type="GO" id="GO:0005525">
    <property type="term" value="F:GTP binding"/>
    <property type="evidence" value="ECO:0007669"/>
    <property type="project" value="UniProtKB-KW"/>
</dbReference>
<evidence type="ECO:0000256" key="4">
    <source>
        <dbReference type="ARBA" id="ARBA00023128"/>
    </source>
</evidence>
<evidence type="ECO:0000256" key="3">
    <source>
        <dbReference type="ARBA" id="ARBA00022777"/>
    </source>
</evidence>
<feature type="binding site" evidence="5">
    <location>
        <position position="43"/>
    </location>
    <ligand>
        <name>AMP</name>
        <dbReference type="ChEBI" id="CHEBI:456215"/>
    </ligand>
</feature>
<dbReference type="InterPro" id="IPR007862">
    <property type="entry name" value="Adenylate_kinase_lid-dom"/>
</dbReference>
<comment type="domain">
    <text evidence="5">Consists of three domains, a large central CORE domain and two small peripheral domains, NMPbind and LID, which undergo movements during catalysis. The LID domain closes over the site of phosphoryl transfer upon GTP binding. Assembling and dissambling the active center during each catalytic cycle provides an effective means to prevent GTP hydrolysis.</text>
</comment>
<feature type="binding site" evidence="5">
    <location>
        <position position="216"/>
    </location>
    <ligand>
        <name>AMP</name>
        <dbReference type="ChEBI" id="CHEBI:456215"/>
    </ligand>
</feature>
<keyword evidence="4 5" id="KW-0496">Mitochondrion</keyword>
<gene>
    <name evidence="5" type="primary">ADK2</name>
    <name evidence="7" type="ORF">GcC1_139001</name>
</gene>
<dbReference type="CDD" id="cd01428">
    <property type="entry name" value="ADK"/>
    <property type="match status" value="1"/>
</dbReference>
<dbReference type="InterPro" id="IPR036193">
    <property type="entry name" value="ADK_active_lid_dom_sf"/>
</dbReference>